<organism evidence="1 2">
    <name type="scientific">Salix dunnii</name>
    <dbReference type="NCBI Taxonomy" id="1413687"/>
    <lineage>
        <taxon>Eukaryota</taxon>
        <taxon>Viridiplantae</taxon>
        <taxon>Streptophyta</taxon>
        <taxon>Embryophyta</taxon>
        <taxon>Tracheophyta</taxon>
        <taxon>Spermatophyta</taxon>
        <taxon>Magnoliopsida</taxon>
        <taxon>eudicotyledons</taxon>
        <taxon>Gunneridae</taxon>
        <taxon>Pentapetalae</taxon>
        <taxon>rosids</taxon>
        <taxon>fabids</taxon>
        <taxon>Malpighiales</taxon>
        <taxon>Salicaceae</taxon>
        <taxon>Saliceae</taxon>
        <taxon>Salix</taxon>
    </lineage>
</organism>
<evidence type="ECO:0000313" key="1">
    <source>
        <dbReference type="EMBL" id="KAF9679071.1"/>
    </source>
</evidence>
<sequence length="117" mass="12801">MESKDIDSSFVFNGDPSTLVIQTVQPCSTELQFPMSFNSVDMLTPSLLSHCSNNPLTSLPPPPASTFTSFLNEDGNYYYTSPALQQLGFGNSVVGPLKSFHRTSQRAKPYGFFSPVP</sequence>
<comment type="caution">
    <text evidence="1">The sequence shown here is derived from an EMBL/GenBank/DDBJ whole genome shotgun (WGS) entry which is preliminary data.</text>
</comment>
<protein>
    <submittedName>
        <fullName evidence="1">Uncharacterized protein</fullName>
    </submittedName>
</protein>
<proteinExistence type="predicted"/>
<keyword evidence="2" id="KW-1185">Reference proteome</keyword>
<dbReference type="Proteomes" id="UP000657918">
    <property type="component" value="Unassembled WGS sequence"/>
</dbReference>
<dbReference type="AlphaFoldDB" id="A0A835MZE3"/>
<accession>A0A835MZE3</accession>
<evidence type="ECO:0000313" key="2">
    <source>
        <dbReference type="Proteomes" id="UP000657918"/>
    </source>
</evidence>
<dbReference type="EMBL" id="JADGMS010000007">
    <property type="protein sequence ID" value="KAF9679071.1"/>
    <property type="molecule type" value="Genomic_DNA"/>
</dbReference>
<reference evidence="1 2" key="1">
    <citation type="submission" date="2020-10" db="EMBL/GenBank/DDBJ databases">
        <title>Plant Genome Project.</title>
        <authorList>
            <person name="Zhang R.-G."/>
        </authorList>
    </citation>
    <scope>NUCLEOTIDE SEQUENCE [LARGE SCALE GENOMIC DNA]</scope>
    <source>
        <strain evidence="1">FAFU-HL-1</strain>
        <tissue evidence="1">Leaf</tissue>
    </source>
</reference>
<name>A0A835MZE3_9ROSI</name>
<gene>
    <name evidence="1" type="ORF">SADUNF_Sadunf07G0101900</name>
</gene>